<dbReference type="PANTHER" id="PTHR34215">
    <property type="entry name" value="BLL0784 PROTEIN"/>
    <property type="match status" value="1"/>
</dbReference>
<dbReference type="InterPro" id="IPR037465">
    <property type="entry name" value="YlxR"/>
</dbReference>
<dbReference type="InterPro" id="IPR035931">
    <property type="entry name" value="YlxR-like_sf"/>
</dbReference>
<evidence type="ECO:0000259" key="1">
    <source>
        <dbReference type="Pfam" id="PF04296"/>
    </source>
</evidence>
<evidence type="ECO:0000313" key="2">
    <source>
        <dbReference type="EMBL" id="WAA13566.1"/>
    </source>
</evidence>
<organism evidence="2 3">
    <name type="scientific">Fervidibacillus halotolerans</name>
    <dbReference type="NCBI Taxonomy" id="2980027"/>
    <lineage>
        <taxon>Bacteria</taxon>
        <taxon>Bacillati</taxon>
        <taxon>Bacillota</taxon>
        <taxon>Bacilli</taxon>
        <taxon>Bacillales</taxon>
        <taxon>Bacillaceae</taxon>
        <taxon>Fervidibacillus</taxon>
    </lineage>
</organism>
<keyword evidence="3" id="KW-1185">Reference proteome</keyword>
<evidence type="ECO:0000313" key="3">
    <source>
        <dbReference type="Proteomes" id="UP001164726"/>
    </source>
</evidence>
<proteinExistence type="predicted"/>
<dbReference type="AlphaFoldDB" id="A0A9E8M1P6"/>
<accession>A0A9E8M1P6</accession>
<dbReference type="SUPFAM" id="SSF64376">
    <property type="entry name" value="YlxR-like"/>
    <property type="match status" value="1"/>
</dbReference>
<dbReference type="Gene3D" id="3.30.1230.10">
    <property type="entry name" value="YlxR-like"/>
    <property type="match status" value="1"/>
</dbReference>
<dbReference type="RefSeq" id="WP_275421746.1">
    <property type="nucleotide sequence ID" value="NZ_CP106877.1"/>
</dbReference>
<dbReference type="KEGG" id="fhl:OE105_05535"/>
<dbReference type="CDD" id="cd00279">
    <property type="entry name" value="YlxR"/>
    <property type="match status" value="1"/>
</dbReference>
<dbReference type="PANTHER" id="PTHR34215:SF1">
    <property type="entry name" value="YLXR DOMAIN-CONTAINING PROTEIN"/>
    <property type="match status" value="1"/>
</dbReference>
<gene>
    <name evidence="2" type="ORF">OE105_05535</name>
</gene>
<dbReference type="NCBIfam" id="NF047356">
    <property type="entry name" value="RNA_bind_RnpM"/>
    <property type="match status" value="1"/>
</dbReference>
<dbReference type="EMBL" id="CP106877">
    <property type="protein sequence ID" value="WAA13566.1"/>
    <property type="molecule type" value="Genomic_DNA"/>
</dbReference>
<feature type="domain" description="YlxR" evidence="1">
    <location>
        <begin position="10"/>
        <end position="83"/>
    </location>
</feature>
<dbReference type="Pfam" id="PF04296">
    <property type="entry name" value="YlxR"/>
    <property type="match status" value="1"/>
</dbReference>
<protein>
    <submittedName>
        <fullName evidence="2">YlxR family protein</fullName>
    </submittedName>
</protein>
<sequence length="92" mass="10514">MTRQKKIPMRKCVATGEMLPKKELIRIVRSKDGEVSIDPTGKKSGRGAYLSKNKDAVVLAKKKNILEKHLKVEVDEKIYEEITQYIEKEPTS</sequence>
<dbReference type="InterPro" id="IPR007393">
    <property type="entry name" value="YlxR_dom"/>
</dbReference>
<reference evidence="2" key="1">
    <citation type="submission" date="2022-09" db="EMBL/GenBank/DDBJ databases">
        <title>Complete Genomes of Fervidibacillus albus and Fervidibacillus halotolerans isolated from tidal flat sediments.</title>
        <authorList>
            <person name="Kwon K.K."/>
            <person name="Yang S.-H."/>
            <person name="Park M.J."/>
            <person name="Oh H.-M."/>
        </authorList>
    </citation>
    <scope>NUCLEOTIDE SEQUENCE</scope>
    <source>
        <strain evidence="2">MEBiC13594</strain>
    </source>
</reference>
<name>A0A9E8M1P6_9BACI</name>
<dbReference type="Proteomes" id="UP001164726">
    <property type="component" value="Chromosome"/>
</dbReference>